<proteinExistence type="predicted"/>
<sequence length="182" mass="20962">MCSSVDLRYLVLVGVNLLKSQVGAKPSDWYPFNTSHLYYPNDSLLVLLLLLFPLTSMTLFVTPSNINPSIRFQFVKFSPHIAILLMGSLIFPQRFFWYAYPAILVSAFSFPKLLPILKRFLAWLDVWNLNVLSSTQTNDDQVDIESPPHVAEAVVELYGYDEEERELFDCELESNEDEVELF</sequence>
<keyword evidence="1" id="KW-0812">Transmembrane</keyword>
<feature type="transmembrane region" description="Helical" evidence="1">
    <location>
        <begin position="44"/>
        <end position="62"/>
    </location>
</feature>
<evidence type="ECO:0000313" key="2">
    <source>
        <dbReference type="EMBL" id="PON32103.1"/>
    </source>
</evidence>
<evidence type="ECO:0000256" key="1">
    <source>
        <dbReference type="SAM" id="Phobius"/>
    </source>
</evidence>
<dbReference type="AlphaFoldDB" id="A0A2P5A6C7"/>
<keyword evidence="1" id="KW-0472">Membrane</keyword>
<accession>A0A2P5A6C7</accession>
<keyword evidence="3" id="KW-1185">Reference proteome</keyword>
<feature type="transmembrane region" description="Helical" evidence="1">
    <location>
        <begin position="97"/>
        <end position="114"/>
    </location>
</feature>
<gene>
    <name evidence="2" type="ORF">PanWU01x14_364200</name>
</gene>
<keyword evidence="1" id="KW-1133">Transmembrane helix</keyword>
<name>A0A2P5A6C7_PARAD</name>
<protein>
    <submittedName>
        <fullName evidence="2">Uncharacterized protein</fullName>
    </submittedName>
</protein>
<comment type="caution">
    <text evidence="2">The sequence shown here is derived from an EMBL/GenBank/DDBJ whole genome shotgun (WGS) entry which is preliminary data.</text>
</comment>
<evidence type="ECO:0000313" key="3">
    <source>
        <dbReference type="Proteomes" id="UP000237105"/>
    </source>
</evidence>
<dbReference type="EMBL" id="JXTB01000868">
    <property type="protein sequence ID" value="PON32103.1"/>
    <property type="molecule type" value="Genomic_DNA"/>
</dbReference>
<dbReference type="OrthoDB" id="1671777at2759"/>
<organism evidence="2 3">
    <name type="scientific">Parasponia andersonii</name>
    <name type="common">Sponia andersonii</name>
    <dbReference type="NCBI Taxonomy" id="3476"/>
    <lineage>
        <taxon>Eukaryota</taxon>
        <taxon>Viridiplantae</taxon>
        <taxon>Streptophyta</taxon>
        <taxon>Embryophyta</taxon>
        <taxon>Tracheophyta</taxon>
        <taxon>Spermatophyta</taxon>
        <taxon>Magnoliopsida</taxon>
        <taxon>eudicotyledons</taxon>
        <taxon>Gunneridae</taxon>
        <taxon>Pentapetalae</taxon>
        <taxon>rosids</taxon>
        <taxon>fabids</taxon>
        <taxon>Rosales</taxon>
        <taxon>Cannabaceae</taxon>
        <taxon>Parasponia</taxon>
    </lineage>
</organism>
<reference evidence="3" key="1">
    <citation type="submission" date="2016-06" db="EMBL/GenBank/DDBJ databases">
        <title>Parallel loss of symbiosis genes in relatives of nitrogen-fixing non-legume Parasponia.</title>
        <authorList>
            <person name="Van Velzen R."/>
            <person name="Holmer R."/>
            <person name="Bu F."/>
            <person name="Rutten L."/>
            <person name="Van Zeijl A."/>
            <person name="Liu W."/>
            <person name="Santuari L."/>
            <person name="Cao Q."/>
            <person name="Sharma T."/>
            <person name="Shen D."/>
            <person name="Roswanjaya Y."/>
            <person name="Wardhani T."/>
            <person name="Kalhor M.S."/>
            <person name="Jansen J."/>
            <person name="Van den Hoogen J."/>
            <person name="Gungor B."/>
            <person name="Hartog M."/>
            <person name="Hontelez J."/>
            <person name="Verver J."/>
            <person name="Yang W.-C."/>
            <person name="Schijlen E."/>
            <person name="Repin R."/>
            <person name="Schilthuizen M."/>
            <person name="Schranz E."/>
            <person name="Heidstra R."/>
            <person name="Miyata K."/>
            <person name="Fedorova E."/>
            <person name="Kohlen W."/>
            <person name="Bisseling T."/>
            <person name="Smit S."/>
            <person name="Geurts R."/>
        </authorList>
    </citation>
    <scope>NUCLEOTIDE SEQUENCE [LARGE SCALE GENOMIC DNA]</scope>
    <source>
        <strain evidence="3">cv. WU1-14</strain>
    </source>
</reference>
<dbReference type="Proteomes" id="UP000237105">
    <property type="component" value="Unassembled WGS sequence"/>
</dbReference>